<dbReference type="PANTHER" id="PTHR30371:SF0">
    <property type="entry name" value="SEC-INDEPENDENT PROTEIN TRANSLOCASE PROTEIN TATC, CHLOROPLASTIC-RELATED"/>
    <property type="match status" value="1"/>
</dbReference>
<name>A0A6J7H1T8_9ZZZZ</name>
<dbReference type="GO" id="GO:0065002">
    <property type="term" value="P:intracellular protein transmembrane transport"/>
    <property type="evidence" value="ECO:0007669"/>
    <property type="project" value="TreeGrafter"/>
</dbReference>
<feature type="transmembrane region" description="Helical" evidence="6">
    <location>
        <begin position="237"/>
        <end position="261"/>
    </location>
</feature>
<dbReference type="EMBL" id="CAFBMX010000001">
    <property type="protein sequence ID" value="CAB4914907.1"/>
    <property type="molecule type" value="Genomic_DNA"/>
</dbReference>
<evidence type="ECO:0000313" key="7">
    <source>
        <dbReference type="EMBL" id="CAB4914907.1"/>
    </source>
</evidence>
<feature type="transmembrane region" description="Helical" evidence="6">
    <location>
        <begin position="151"/>
        <end position="177"/>
    </location>
</feature>
<evidence type="ECO:0000256" key="4">
    <source>
        <dbReference type="ARBA" id="ARBA00023136"/>
    </source>
</evidence>
<dbReference type="GO" id="GO:0043953">
    <property type="term" value="P:protein transport by the Tat complex"/>
    <property type="evidence" value="ECO:0007669"/>
    <property type="project" value="TreeGrafter"/>
</dbReference>
<protein>
    <submittedName>
        <fullName evidence="7">Unannotated protein</fullName>
    </submittedName>
</protein>
<proteinExistence type="inferred from homology"/>
<evidence type="ECO:0000256" key="5">
    <source>
        <dbReference type="SAM" id="MobiDB-lite"/>
    </source>
</evidence>
<organism evidence="7">
    <name type="scientific">freshwater metagenome</name>
    <dbReference type="NCBI Taxonomy" id="449393"/>
    <lineage>
        <taxon>unclassified sequences</taxon>
        <taxon>metagenomes</taxon>
        <taxon>ecological metagenomes</taxon>
    </lineage>
</organism>
<dbReference type="PANTHER" id="PTHR30371">
    <property type="entry name" value="SEC-INDEPENDENT PROTEIN TRANSLOCASE PROTEIN TATC"/>
    <property type="match status" value="1"/>
</dbReference>
<feature type="transmembrane region" description="Helical" evidence="6">
    <location>
        <begin position="189"/>
        <end position="212"/>
    </location>
</feature>
<dbReference type="GO" id="GO:0033281">
    <property type="term" value="C:TAT protein transport complex"/>
    <property type="evidence" value="ECO:0007669"/>
    <property type="project" value="TreeGrafter"/>
</dbReference>
<feature type="region of interest" description="Disordered" evidence="5">
    <location>
        <begin position="328"/>
        <end position="363"/>
    </location>
</feature>
<feature type="transmembrane region" description="Helical" evidence="6">
    <location>
        <begin position="273"/>
        <end position="291"/>
    </location>
</feature>
<keyword evidence="3 6" id="KW-1133">Transmembrane helix</keyword>
<reference evidence="7" key="1">
    <citation type="submission" date="2020-05" db="EMBL/GenBank/DDBJ databases">
        <authorList>
            <person name="Chiriac C."/>
            <person name="Salcher M."/>
            <person name="Ghai R."/>
            <person name="Kavagutti S V."/>
        </authorList>
    </citation>
    <scope>NUCLEOTIDE SEQUENCE</scope>
</reference>
<keyword evidence="4 6" id="KW-0472">Membrane</keyword>
<dbReference type="HAMAP" id="MF_00902">
    <property type="entry name" value="TatC"/>
    <property type="match status" value="1"/>
</dbReference>
<dbReference type="GO" id="GO:0009977">
    <property type="term" value="F:proton motive force dependent protein transmembrane transporter activity"/>
    <property type="evidence" value="ECO:0007669"/>
    <property type="project" value="TreeGrafter"/>
</dbReference>
<feature type="transmembrane region" description="Helical" evidence="6">
    <location>
        <begin position="297"/>
        <end position="320"/>
    </location>
</feature>
<dbReference type="AlphaFoldDB" id="A0A6J7H1T8"/>
<evidence type="ECO:0000256" key="3">
    <source>
        <dbReference type="ARBA" id="ARBA00022989"/>
    </source>
</evidence>
<dbReference type="InterPro" id="IPR002033">
    <property type="entry name" value="TatC"/>
</dbReference>
<evidence type="ECO:0000256" key="6">
    <source>
        <dbReference type="SAM" id="Phobius"/>
    </source>
</evidence>
<sequence>MGVLRPLGHEDRVSIFDHLDELRSRLIWCVAAFVIAFAFTYWQNTAVLDIVNRPLEQAQHHGKGGDALEQAARHDRAVGIALGSLAPALRETSDALGQLADEPGVSAAARERASGAQRSLDQAARRAALAAATTPKDTTRRPVTLGVAEPFVATFTVAAYAALLLTLPFLLWQLYAFLLPAFDRRERRVVIPLMALVPVLFAAGVLFGYYAALPRAVNFLQNFNDDQFDILLQARDYYRFVVVFLALMGLVFQVPVGVLALTRTGLVTARSLWQRQGYVILAISVVAAVITPTPDPFTMLLTMAPLVLLYELSIGLAWIFQPRDGGMSGRWKDGWDDDRDDDPGDQGPDVPTPGAGGPPALVS</sequence>
<accession>A0A6J7H1T8</accession>
<feature type="transmembrane region" description="Helical" evidence="6">
    <location>
        <begin position="26"/>
        <end position="43"/>
    </location>
</feature>
<evidence type="ECO:0000256" key="1">
    <source>
        <dbReference type="ARBA" id="ARBA00004141"/>
    </source>
</evidence>
<dbReference type="NCBIfam" id="TIGR00945">
    <property type="entry name" value="tatC"/>
    <property type="match status" value="1"/>
</dbReference>
<keyword evidence="2 6" id="KW-0812">Transmembrane</keyword>
<feature type="compositionally biased region" description="Acidic residues" evidence="5">
    <location>
        <begin position="335"/>
        <end position="344"/>
    </location>
</feature>
<gene>
    <name evidence="7" type="ORF">UFOPK3674_00166</name>
</gene>
<evidence type="ECO:0000256" key="2">
    <source>
        <dbReference type="ARBA" id="ARBA00022692"/>
    </source>
</evidence>
<dbReference type="Pfam" id="PF00902">
    <property type="entry name" value="TatC"/>
    <property type="match status" value="1"/>
</dbReference>
<comment type="subcellular location">
    <subcellularLocation>
        <location evidence="1">Membrane</location>
        <topology evidence="1">Multi-pass membrane protein</topology>
    </subcellularLocation>
</comment>